<accession>A2WSA4</accession>
<name>A2WSA4_ORYSI</name>
<protein>
    <recommendedName>
        <fullName evidence="4">STM1-like N-terminal domain-containing protein</fullName>
    </recommendedName>
</protein>
<proteinExistence type="predicted"/>
<dbReference type="Gramene" id="BGIOSGA001260-TA">
    <property type="protein sequence ID" value="BGIOSGA001260-PA"/>
    <property type="gene ID" value="BGIOSGA001260"/>
</dbReference>
<sequence>MGTKNQFDLLVDVDNDDPSHLIAAAEKKAAAAAASPKPAAQAKLPTKPPPPAQAVKESRNYGAPAREGAGRNGPGRGSGGFGGARIGQRRDFGEGDTNGVEGGIATTKYSGNPILRSRFRTTALASEPKLPPKRKRTPEPTPRSGEGRDPPVNATSPIADAVDTEQQLTAVDAAAGGAPSSPSGARATNRGEAGKP</sequence>
<evidence type="ECO:0000259" key="4">
    <source>
        <dbReference type="Pfam" id="PF09598"/>
    </source>
</evidence>
<dbReference type="GO" id="GO:0005737">
    <property type="term" value="C:cytoplasm"/>
    <property type="evidence" value="ECO:0007669"/>
    <property type="project" value="UniProtKB-SubCell"/>
</dbReference>
<dbReference type="HOGENOM" id="CLU_1392218_0_0_1"/>
<feature type="region of interest" description="Disordered" evidence="3">
    <location>
        <begin position="24"/>
        <end position="196"/>
    </location>
</feature>
<organism evidence="5 6">
    <name type="scientific">Oryza sativa subsp. indica</name>
    <name type="common">Rice</name>
    <dbReference type="NCBI Taxonomy" id="39946"/>
    <lineage>
        <taxon>Eukaryota</taxon>
        <taxon>Viridiplantae</taxon>
        <taxon>Streptophyta</taxon>
        <taxon>Embryophyta</taxon>
        <taxon>Tracheophyta</taxon>
        <taxon>Spermatophyta</taxon>
        <taxon>Magnoliopsida</taxon>
        <taxon>Liliopsida</taxon>
        <taxon>Poales</taxon>
        <taxon>Poaceae</taxon>
        <taxon>BOP clade</taxon>
        <taxon>Oryzoideae</taxon>
        <taxon>Oryzeae</taxon>
        <taxon>Oryzinae</taxon>
        <taxon>Oryza</taxon>
        <taxon>Oryza sativa</taxon>
    </lineage>
</organism>
<evidence type="ECO:0000313" key="6">
    <source>
        <dbReference type="Proteomes" id="UP000007015"/>
    </source>
</evidence>
<keyword evidence="2" id="KW-0963">Cytoplasm</keyword>
<comment type="subcellular location">
    <subcellularLocation>
        <location evidence="1">Cytoplasm</location>
    </subcellularLocation>
</comment>
<feature type="domain" description="STM1-like N-terminal" evidence="4">
    <location>
        <begin position="1"/>
        <end position="68"/>
    </location>
</feature>
<evidence type="ECO:0000256" key="2">
    <source>
        <dbReference type="ARBA" id="ARBA00022490"/>
    </source>
</evidence>
<gene>
    <name evidence="5" type="ORF">OsI_02742</name>
</gene>
<feature type="compositionally biased region" description="Low complexity" evidence="3">
    <location>
        <begin position="173"/>
        <end position="185"/>
    </location>
</feature>
<dbReference type="EMBL" id="CM000126">
    <property type="protein sequence ID" value="EAY74850.1"/>
    <property type="molecule type" value="Genomic_DNA"/>
</dbReference>
<evidence type="ECO:0000313" key="5">
    <source>
        <dbReference type="EMBL" id="EAY74850.1"/>
    </source>
</evidence>
<evidence type="ECO:0000256" key="1">
    <source>
        <dbReference type="ARBA" id="ARBA00004496"/>
    </source>
</evidence>
<dbReference type="AlphaFoldDB" id="A2WSA4"/>
<evidence type="ECO:0000256" key="3">
    <source>
        <dbReference type="SAM" id="MobiDB-lite"/>
    </source>
</evidence>
<feature type="compositionally biased region" description="Low complexity" evidence="3">
    <location>
        <begin position="30"/>
        <end position="43"/>
    </location>
</feature>
<dbReference type="InterPro" id="IPR019084">
    <property type="entry name" value="STM1-like_N"/>
</dbReference>
<dbReference type="Pfam" id="PF09598">
    <property type="entry name" value="Stm1_N"/>
    <property type="match status" value="1"/>
</dbReference>
<dbReference type="Proteomes" id="UP000007015">
    <property type="component" value="Chromosome 1"/>
</dbReference>
<dbReference type="STRING" id="39946.A2WSA4"/>
<keyword evidence="6" id="KW-1185">Reference proteome</keyword>
<feature type="compositionally biased region" description="Gly residues" evidence="3">
    <location>
        <begin position="70"/>
        <end position="85"/>
    </location>
</feature>
<reference evidence="5 6" key="1">
    <citation type="journal article" date="2005" name="PLoS Biol.">
        <title>The genomes of Oryza sativa: a history of duplications.</title>
        <authorList>
            <person name="Yu J."/>
            <person name="Wang J."/>
            <person name="Lin W."/>
            <person name="Li S."/>
            <person name="Li H."/>
            <person name="Zhou J."/>
            <person name="Ni P."/>
            <person name="Dong W."/>
            <person name="Hu S."/>
            <person name="Zeng C."/>
            <person name="Zhang J."/>
            <person name="Zhang Y."/>
            <person name="Li R."/>
            <person name="Xu Z."/>
            <person name="Li S."/>
            <person name="Li X."/>
            <person name="Zheng H."/>
            <person name="Cong L."/>
            <person name="Lin L."/>
            <person name="Yin J."/>
            <person name="Geng J."/>
            <person name="Li G."/>
            <person name="Shi J."/>
            <person name="Liu J."/>
            <person name="Lv H."/>
            <person name="Li J."/>
            <person name="Wang J."/>
            <person name="Deng Y."/>
            <person name="Ran L."/>
            <person name="Shi X."/>
            <person name="Wang X."/>
            <person name="Wu Q."/>
            <person name="Li C."/>
            <person name="Ren X."/>
            <person name="Wang J."/>
            <person name="Wang X."/>
            <person name="Li D."/>
            <person name="Liu D."/>
            <person name="Zhang X."/>
            <person name="Ji Z."/>
            <person name="Zhao W."/>
            <person name="Sun Y."/>
            <person name="Zhang Z."/>
            <person name="Bao J."/>
            <person name="Han Y."/>
            <person name="Dong L."/>
            <person name="Ji J."/>
            <person name="Chen P."/>
            <person name="Wu S."/>
            <person name="Liu J."/>
            <person name="Xiao Y."/>
            <person name="Bu D."/>
            <person name="Tan J."/>
            <person name="Yang L."/>
            <person name="Ye C."/>
            <person name="Zhang J."/>
            <person name="Xu J."/>
            <person name="Zhou Y."/>
            <person name="Yu Y."/>
            <person name="Zhang B."/>
            <person name="Zhuang S."/>
            <person name="Wei H."/>
            <person name="Liu B."/>
            <person name="Lei M."/>
            <person name="Yu H."/>
            <person name="Li Y."/>
            <person name="Xu H."/>
            <person name="Wei S."/>
            <person name="He X."/>
            <person name="Fang L."/>
            <person name="Zhang Z."/>
            <person name="Zhang Y."/>
            <person name="Huang X."/>
            <person name="Su Z."/>
            <person name="Tong W."/>
            <person name="Li J."/>
            <person name="Tong Z."/>
            <person name="Li S."/>
            <person name="Ye J."/>
            <person name="Wang L."/>
            <person name="Fang L."/>
            <person name="Lei T."/>
            <person name="Chen C."/>
            <person name="Chen H."/>
            <person name="Xu Z."/>
            <person name="Li H."/>
            <person name="Huang H."/>
            <person name="Zhang F."/>
            <person name="Xu H."/>
            <person name="Li N."/>
            <person name="Zhao C."/>
            <person name="Li S."/>
            <person name="Dong L."/>
            <person name="Huang Y."/>
            <person name="Li L."/>
            <person name="Xi Y."/>
            <person name="Qi Q."/>
            <person name="Li W."/>
            <person name="Zhang B."/>
            <person name="Hu W."/>
            <person name="Zhang Y."/>
            <person name="Tian X."/>
            <person name="Jiao Y."/>
            <person name="Liang X."/>
            <person name="Jin J."/>
            <person name="Gao L."/>
            <person name="Zheng W."/>
            <person name="Hao B."/>
            <person name="Liu S."/>
            <person name="Wang W."/>
            <person name="Yuan L."/>
            <person name="Cao M."/>
            <person name="McDermott J."/>
            <person name="Samudrala R."/>
            <person name="Wang J."/>
            <person name="Wong G.K."/>
            <person name="Yang H."/>
        </authorList>
    </citation>
    <scope>NUCLEOTIDE SEQUENCE [LARGE SCALE GENOMIC DNA]</scope>
    <source>
        <strain evidence="6">cv. 93-11</strain>
    </source>
</reference>